<keyword evidence="4" id="KW-0067">ATP-binding</keyword>
<feature type="domain" description="ABC transporter" evidence="5">
    <location>
        <begin position="3"/>
        <end position="231"/>
    </location>
</feature>
<accession>A0AA45C6Y0</accession>
<keyword evidence="2" id="KW-0813">Transport</keyword>
<protein>
    <submittedName>
        <fullName evidence="6">ABC-type multidrug transport system ATPase subunit</fullName>
    </submittedName>
</protein>
<dbReference type="SUPFAM" id="SSF52540">
    <property type="entry name" value="P-loop containing nucleoside triphosphate hydrolases"/>
    <property type="match status" value="1"/>
</dbReference>
<dbReference type="AlphaFoldDB" id="A0AA45C6Y0"/>
<comment type="similarity">
    <text evidence="1">Belongs to the ABC transporter superfamily.</text>
</comment>
<evidence type="ECO:0000256" key="3">
    <source>
        <dbReference type="ARBA" id="ARBA00022741"/>
    </source>
</evidence>
<dbReference type="PANTHER" id="PTHR43335:SF2">
    <property type="entry name" value="ABC TRANSPORTER, ATP-BINDING PROTEIN"/>
    <property type="match status" value="1"/>
</dbReference>
<keyword evidence="3" id="KW-0547">Nucleotide-binding</keyword>
<sequence>MRLETINLEKNYGFKTALKETNITFEKNGIYGLLGPNGAGKSTLMKIICDIIKPSFGEILFENDNKKGRKELKKILGYLPQDFGLLDELSGYEFLEYLSVLKGIKKSVYKKRINDLLVYMNIFNVRNKPLISYSGGMKQRIGIIQSLLNNPKILILDEPTVGLDPSERNNFKNLLSEISSERIIILSTHIVSDIENIADDIIMMDEGSIIKEDNYSNFIKSIKGKIWKKQIKKEDEKERSIIEDNYIIIQEVNRGDFLEFRIISNNEVKDAEKISDITLEDAYFYYVKSKSKIFKFMRND</sequence>
<dbReference type="Proteomes" id="UP000245921">
    <property type="component" value="Unassembled WGS sequence"/>
</dbReference>
<keyword evidence="7" id="KW-1185">Reference proteome</keyword>
<name>A0AA45C6Y0_9BACT</name>
<evidence type="ECO:0000256" key="1">
    <source>
        <dbReference type="ARBA" id="ARBA00005417"/>
    </source>
</evidence>
<comment type="caution">
    <text evidence="6">The sequence shown here is derived from an EMBL/GenBank/DDBJ whole genome shotgun (WGS) entry which is preliminary data.</text>
</comment>
<dbReference type="RefSeq" id="WP_109604800.1">
    <property type="nucleotide sequence ID" value="NZ_QGGI01000008.1"/>
</dbReference>
<dbReference type="GO" id="GO:0005524">
    <property type="term" value="F:ATP binding"/>
    <property type="evidence" value="ECO:0007669"/>
    <property type="project" value="UniProtKB-KW"/>
</dbReference>
<dbReference type="GO" id="GO:0016887">
    <property type="term" value="F:ATP hydrolysis activity"/>
    <property type="evidence" value="ECO:0007669"/>
    <property type="project" value="InterPro"/>
</dbReference>
<organism evidence="6 7">
    <name type="scientific">Oceanotoga teriensis</name>
    <dbReference type="NCBI Taxonomy" id="515440"/>
    <lineage>
        <taxon>Bacteria</taxon>
        <taxon>Thermotogati</taxon>
        <taxon>Thermotogota</taxon>
        <taxon>Thermotogae</taxon>
        <taxon>Petrotogales</taxon>
        <taxon>Petrotogaceae</taxon>
        <taxon>Oceanotoga</taxon>
    </lineage>
</organism>
<proteinExistence type="inferred from homology"/>
<evidence type="ECO:0000256" key="2">
    <source>
        <dbReference type="ARBA" id="ARBA00022448"/>
    </source>
</evidence>
<dbReference type="InterPro" id="IPR027417">
    <property type="entry name" value="P-loop_NTPase"/>
</dbReference>
<gene>
    <name evidence="6" type="ORF">C7380_108104</name>
</gene>
<dbReference type="Gene3D" id="3.40.50.300">
    <property type="entry name" value="P-loop containing nucleotide triphosphate hydrolases"/>
    <property type="match status" value="1"/>
</dbReference>
<dbReference type="InterPro" id="IPR017871">
    <property type="entry name" value="ABC_transporter-like_CS"/>
</dbReference>
<dbReference type="InterPro" id="IPR003439">
    <property type="entry name" value="ABC_transporter-like_ATP-bd"/>
</dbReference>
<reference evidence="6 7" key="1">
    <citation type="submission" date="2018-05" db="EMBL/GenBank/DDBJ databases">
        <title>Genomic Encyclopedia of Type Strains, Phase IV (KMG-IV): sequencing the most valuable type-strain genomes for metagenomic binning, comparative biology and taxonomic classification.</title>
        <authorList>
            <person name="Goeker M."/>
        </authorList>
    </citation>
    <scope>NUCLEOTIDE SEQUENCE [LARGE SCALE GENOMIC DNA]</scope>
    <source>
        <strain evidence="6 7">DSM 24906</strain>
    </source>
</reference>
<evidence type="ECO:0000313" key="7">
    <source>
        <dbReference type="Proteomes" id="UP000245921"/>
    </source>
</evidence>
<evidence type="ECO:0000259" key="5">
    <source>
        <dbReference type="PROSITE" id="PS50893"/>
    </source>
</evidence>
<dbReference type="EMBL" id="QGGI01000008">
    <property type="protein sequence ID" value="PWJ93274.1"/>
    <property type="molecule type" value="Genomic_DNA"/>
</dbReference>
<evidence type="ECO:0000313" key="6">
    <source>
        <dbReference type="EMBL" id="PWJ93274.1"/>
    </source>
</evidence>
<dbReference type="PROSITE" id="PS00211">
    <property type="entry name" value="ABC_TRANSPORTER_1"/>
    <property type="match status" value="1"/>
</dbReference>
<dbReference type="PROSITE" id="PS50893">
    <property type="entry name" value="ABC_TRANSPORTER_2"/>
    <property type="match status" value="1"/>
</dbReference>
<dbReference type="Pfam" id="PF00005">
    <property type="entry name" value="ABC_tran"/>
    <property type="match status" value="1"/>
</dbReference>
<dbReference type="InterPro" id="IPR003593">
    <property type="entry name" value="AAA+_ATPase"/>
</dbReference>
<evidence type="ECO:0000256" key="4">
    <source>
        <dbReference type="ARBA" id="ARBA00022840"/>
    </source>
</evidence>
<dbReference type="PANTHER" id="PTHR43335">
    <property type="entry name" value="ABC TRANSPORTER, ATP-BINDING PROTEIN"/>
    <property type="match status" value="1"/>
</dbReference>
<dbReference type="SMART" id="SM00382">
    <property type="entry name" value="AAA"/>
    <property type="match status" value="1"/>
</dbReference>